<evidence type="ECO:0000313" key="2">
    <source>
        <dbReference type="EMBL" id="GAM34490.1"/>
    </source>
</evidence>
<reference evidence="3" key="1">
    <citation type="journal article" date="2015" name="Genome Announc.">
        <title>Draft genome sequence of Talaromyces cellulolyticus strain Y-94, a source of lignocellulosic biomass-degrading enzymes.</title>
        <authorList>
            <person name="Fujii T."/>
            <person name="Koike H."/>
            <person name="Sawayama S."/>
            <person name="Yano S."/>
            <person name="Inoue H."/>
        </authorList>
    </citation>
    <scope>NUCLEOTIDE SEQUENCE [LARGE SCALE GENOMIC DNA]</scope>
    <source>
        <strain evidence="3">Y-94</strain>
    </source>
</reference>
<feature type="signal peptide" evidence="1">
    <location>
        <begin position="1"/>
        <end position="18"/>
    </location>
</feature>
<name>A0A6V8GZL5_TALPI</name>
<sequence length="181" mass="19694">MRFKAVFCLLALPSFGLAAEMARVAKQTGIVQVYAYGTNISGLPIYAGEDGLAFISESSRGLATIDWHIDSTGERPWNVTGNFSTTAEREFYIVTTSGAYEQVGFVEANSSLPSGAVKTGFMTYGAYIMYLDNSTMLSEFWAQATNTTGVWALKWNEDGLSRTDSVPVSLKTMAPTRANSY</sequence>
<gene>
    <name evidence="2" type="ORF">TCE0_015r02103</name>
</gene>
<evidence type="ECO:0000313" key="3">
    <source>
        <dbReference type="Proteomes" id="UP000053095"/>
    </source>
</evidence>
<dbReference type="AlphaFoldDB" id="A0A6V8GZL5"/>
<comment type="caution">
    <text evidence="2">The sequence shown here is derived from an EMBL/GenBank/DDBJ whole genome shotgun (WGS) entry which is preliminary data.</text>
</comment>
<accession>A0A6V8GZL5</accession>
<feature type="chain" id="PRO_5028288550" evidence="1">
    <location>
        <begin position="19"/>
        <end position="181"/>
    </location>
</feature>
<organism evidence="2 3">
    <name type="scientific">Talaromyces pinophilus</name>
    <name type="common">Penicillium pinophilum</name>
    <dbReference type="NCBI Taxonomy" id="128442"/>
    <lineage>
        <taxon>Eukaryota</taxon>
        <taxon>Fungi</taxon>
        <taxon>Dikarya</taxon>
        <taxon>Ascomycota</taxon>
        <taxon>Pezizomycotina</taxon>
        <taxon>Eurotiomycetes</taxon>
        <taxon>Eurotiomycetidae</taxon>
        <taxon>Eurotiales</taxon>
        <taxon>Trichocomaceae</taxon>
        <taxon>Talaromyces</taxon>
        <taxon>Talaromyces sect. Talaromyces</taxon>
    </lineage>
</organism>
<proteinExistence type="predicted"/>
<evidence type="ECO:0000256" key="1">
    <source>
        <dbReference type="SAM" id="SignalP"/>
    </source>
</evidence>
<dbReference type="EMBL" id="DF933811">
    <property type="protein sequence ID" value="GAM34490.1"/>
    <property type="molecule type" value="Genomic_DNA"/>
</dbReference>
<keyword evidence="3" id="KW-1185">Reference proteome</keyword>
<protein>
    <submittedName>
        <fullName evidence="2">Uncharacterized protein</fullName>
    </submittedName>
</protein>
<dbReference type="Proteomes" id="UP000053095">
    <property type="component" value="Unassembled WGS sequence"/>
</dbReference>
<keyword evidence="1" id="KW-0732">Signal</keyword>